<organism evidence="3 4">
    <name type="scientific">Quadrisphaera setariae</name>
    <dbReference type="NCBI Taxonomy" id="2593304"/>
    <lineage>
        <taxon>Bacteria</taxon>
        <taxon>Bacillati</taxon>
        <taxon>Actinomycetota</taxon>
        <taxon>Actinomycetes</taxon>
        <taxon>Kineosporiales</taxon>
        <taxon>Kineosporiaceae</taxon>
        <taxon>Quadrisphaera</taxon>
    </lineage>
</organism>
<gene>
    <name evidence="3" type="ORF">FMM08_11790</name>
</gene>
<reference evidence="3 4" key="1">
    <citation type="submission" date="2019-07" db="EMBL/GenBank/DDBJ databases">
        <title>Quadrisphaera sp. strain DD2A genome sequencing and assembly.</title>
        <authorList>
            <person name="Kim I."/>
        </authorList>
    </citation>
    <scope>NUCLEOTIDE SEQUENCE [LARGE SCALE GENOMIC DNA]</scope>
    <source>
        <strain evidence="3 4">DD2A</strain>
    </source>
</reference>
<dbReference type="SUPFAM" id="SSF52091">
    <property type="entry name" value="SpoIIaa-like"/>
    <property type="match status" value="1"/>
</dbReference>
<dbReference type="PROSITE" id="PS50801">
    <property type="entry name" value="STAS"/>
    <property type="match status" value="1"/>
</dbReference>
<sequence length="157" mass="16998">MDVQRQHHDSACLLVVSGAVTAADADELRGQCYAALSEAVERAGAPGATDRDPFDTGGPDRPQPVDLLIDARRATRFDDLATRALSSARTRVRHLGGHVVVVDDAAGALQTSLRRTGLAFRFPRFDSPAAAGASLARDREVRSLRDTPLEARWRRAR</sequence>
<dbReference type="RefSeq" id="WP_147926539.1">
    <property type="nucleotide sequence ID" value="NZ_VKAC01000006.1"/>
</dbReference>
<dbReference type="Proteomes" id="UP000321234">
    <property type="component" value="Unassembled WGS sequence"/>
</dbReference>
<protein>
    <recommendedName>
        <fullName evidence="2">STAS domain-containing protein</fullName>
    </recommendedName>
</protein>
<dbReference type="InterPro" id="IPR036513">
    <property type="entry name" value="STAS_dom_sf"/>
</dbReference>
<comment type="caution">
    <text evidence="3">The sequence shown here is derived from an EMBL/GenBank/DDBJ whole genome shotgun (WGS) entry which is preliminary data.</text>
</comment>
<accession>A0A5C8ZE75</accession>
<dbReference type="AlphaFoldDB" id="A0A5C8ZE75"/>
<evidence type="ECO:0000256" key="1">
    <source>
        <dbReference type="SAM" id="MobiDB-lite"/>
    </source>
</evidence>
<evidence type="ECO:0000313" key="3">
    <source>
        <dbReference type="EMBL" id="TXR56107.1"/>
    </source>
</evidence>
<dbReference type="InterPro" id="IPR002645">
    <property type="entry name" value="STAS_dom"/>
</dbReference>
<name>A0A5C8ZE75_9ACTN</name>
<dbReference type="Gene3D" id="3.30.750.24">
    <property type="entry name" value="STAS domain"/>
    <property type="match status" value="1"/>
</dbReference>
<feature type="domain" description="STAS" evidence="2">
    <location>
        <begin position="1"/>
        <end position="135"/>
    </location>
</feature>
<evidence type="ECO:0000259" key="2">
    <source>
        <dbReference type="PROSITE" id="PS50801"/>
    </source>
</evidence>
<evidence type="ECO:0000313" key="4">
    <source>
        <dbReference type="Proteomes" id="UP000321234"/>
    </source>
</evidence>
<proteinExistence type="predicted"/>
<dbReference type="EMBL" id="VKAC01000006">
    <property type="protein sequence ID" value="TXR56107.1"/>
    <property type="molecule type" value="Genomic_DNA"/>
</dbReference>
<keyword evidence="4" id="KW-1185">Reference proteome</keyword>
<dbReference type="Pfam" id="PF01740">
    <property type="entry name" value="STAS"/>
    <property type="match status" value="1"/>
</dbReference>
<feature type="region of interest" description="Disordered" evidence="1">
    <location>
        <begin position="44"/>
        <end position="64"/>
    </location>
</feature>